<dbReference type="PROSITE" id="PS51257">
    <property type="entry name" value="PROKAR_LIPOPROTEIN"/>
    <property type="match status" value="1"/>
</dbReference>
<evidence type="ECO:0000313" key="2">
    <source>
        <dbReference type="EMBL" id="CAK9854901.1"/>
    </source>
</evidence>
<feature type="compositionally biased region" description="Polar residues" evidence="1">
    <location>
        <begin position="146"/>
        <end position="162"/>
    </location>
</feature>
<feature type="region of interest" description="Disordered" evidence="1">
    <location>
        <begin position="118"/>
        <end position="166"/>
    </location>
</feature>
<keyword evidence="3" id="KW-1185">Reference proteome</keyword>
<comment type="caution">
    <text evidence="2">The sequence shown here is derived from an EMBL/GenBank/DDBJ whole genome shotgun (WGS) entry which is preliminary data.</text>
</comment>
<sequence>MVKEVCDGEHGFERSGLPDKKSVMGIMVSSTVGCLIPNKCSNHGDSVAAALGIHYYDPPPEEGLGHSFYYVRPANFGSDSSTPLEFLGSGMAEPDGAVAIGSGGAAATATVTQADQGSGFGRGEVPGEQQHKRSATTRVSWERVPGTTSRCAPPGSSNGSETSRPKSMFETSFKVFSGASQAKVKDSSIGKIHADSEWAIAKSSYEKDGKCLRENTLVLICAHEAVCDVGGLKRGQRG</sequence>
<protein>
    <submittedName>
        <fullName evidence="2">Uncharacterized protein</fullName>
    </submittedName>
</protein>
<dbReference type="EMBL" id="CAXHBF010000040">
    <property type="protein sequence ID" value="CAK9854901.1"/>
    <property type="molecule type" value="Genomic_DNA"/>
</dbReference>
<accession>A0ABP0ZYS7</accession>
<organism evidence="2 3">
    <name type="scientific">Sphagnum jensenii</name>
    <dbReference type="NCBI Taxonomy" id="128206"/>
    <lineage>
        <taxon>Eukaryota</taxon>
        <taxon>Viridiplantae</taxon>
        <taxon>Streptophyta</taxon>
        <taxon>Embryophyta</taxon>
        <taxon>Bryophyta</taxon>
        <taxon>Sphagnophytina</taxon>
        <taxon>Sphagnopsida</taxon>
        <taxon>Sphagnales</taxon>
        <taxon>Sphagnaceae</taxon>
        <taxon>Sphagnum</taxon>
    </lineage>
</organism>
<reference evidence="2" key="1">
    <citation type="submission" date="2024-03" db="EMBL/GenBank/DDBJ databases">
        <authorList>
            <consortium name="ELIXIR-Norway"/>
            <consortium name="Elixir Norway"/>
        </authorList>
    </citation>
    <scope>NUCLEOTIDE SEQUENCE</scope>
</reference>
<dbReference type="Proteomes" id="UP001497522">
    <property type="component" value="Unassembled WGS sequence"/>
</dbReference>
<evidence type="ECO:0000313" key="3">
    <source>
        <dbReference type="Proteomes" id="UP001497522"/>
    </source>
</evidence>
<gene>
    <name evidence="2" type="ORF">CSSPJE1EN2_LOCUS24833</name>
</gene>
<name>A0ABP0ZYS7_9BRYO</name>
<evidence type="ECO:0000256" key="1">
    <source>
        <dbReference type="SAM" id="MobiDB-lite"/>
    </source>
</evidence>
<proteinExistence type="predicted"/>